<dbReference type="AlphaFoldDB" id="A0AAW0AI37"/>
<comment type="caution">
    <text evidence="1">The sequence shown here is derived from an EMBL/GenBank/DDBJ whole genome shotgun (WGS) entry which is preliminary data.</text>
</comment>
<evidence type="ECO:0000313" key="1">
    <source>
        <dbReference type="EMBL" id="KAK7012426.1"/>
    </source>
</evidence>
<name>A0AAW0AI37_9AGAR</name>
<dbReference type="Proteomes" id="UP001362999">
    <property type="component" value="Unassembled WGS sequence"/>
</dbReference>
<accession>A0AAW0AI37</accession>
<gene>
    <name evidence="1" type="ORF">R3P38DRAFT_2790685</name>
</gene>
<proteinExistence type="predicted"/>
<organism evidence="1 2">
    <name type="scientific">Favolaschia claudopus</name>
    <dbReference type="NCBI Taxonomy" id="2862362"/>
    <lineage>
        <taxon>Eukaryota</taxon>
        <taxon>Fungi</taxon>
        <taxon>Dikarya</taxon>
        <taxon>Basidiomycota</taxon>
        <taxon>Agaricomycotina</taxon>
        <taxon>Agaricomycetes</taxon>
        <taxon>Agaricomycetidae</taxon>
        <taxon>Agaricales</taxon>
        <taxon>Marasmiineae</taxon>
        <taxon>Mycenaceae</taxon>
        <taxon>Favolaschia</taxon>
    </lineage>
</organism>
<keyword evidence="2" id="KW-1185">Reference proteome</keyword>
<reference evidence="1 2" key="1">
    <citation type="journal article" date="2024" name="J Genomics">
        <title>Draft genome sequencing and assembly of Favolaschia claudopus CIRM-BRFM 2984 isolated from oak limbs.</title>
        <authorList>
            <person name="Navarro D."/>
            <person name="Drula E."/>
            <person name="Chaduli D."/>
            <person name="Cazenave R."/>
            <person name="Ahrendt S."/>
            <person name="Wang J."/>
            <person name="Lipzen A."/>
            <person name="Daum C."/>
            <person name="Barry K."/>
            <person name="Grigoriev I.V."/>
            <person name="Favel A."/>
            <person name="Rosso M.N."/>
            <person name="Martin F."/>
        </authorList>
    </citation>
    <scope>NUCLEOTIDE SEQUENCE [LARGE SCALE GENOMIC DNA]</scope>
    <source>
        <strain evidence="1 2">CIRM-BRFM 2984</strain>
    </source>
</reference>
<evidence type="ECO:0000313" key="2">
    <source>
        <dbReference type="Proteomes" id="UP001362999"/>
    </source>
</evidence>
<protein>
    <submittedName>
        <fullName evidence="1">Uncharacterized protein</fullName>
    </submittedName>
</protein>
<sequence>MARVRRDTGQIFDSTEGNQVQRSVTGLVIAAYIGPVNVRGVDLYLISVTQTFRRAAVRATRAWRTYGPHLILATRVRVNLMCAAALCLRPIIFTRPRVARITVLRSRRVSMALPTLNYTYADRQLIDSVSAHMFSPHEIASNPARFLNYDNWIDPAAVREYLAEAEVKSFSTHDYCLTPSHTYTPYWHYHAHGKVVLGFVGRKFP</sequence>
<dbReference type="EMBL" id="JAWWNJ010000065">
    <property type="protein sequence ID" value="KAK7012426.1"/>
    <property type="molecule type" value="Genomic_DNA"/>
</dbReference>